<accession>A0A1F7X245</accession>
<dbReference type="GO" id="GO:0016301">
    <property type="term" value="F:kinase activity"/>
    <property type="evidence" value="ECO:0007669"/>
    <property type="project" value="UniProtKB-KW"/>
</dbReference>
<dbReference type="PANTHER" id="PTHR34273:SF2">
    <property type="entry name" value="METHYLTHIORIBOSE KINASE"/>
    <property type="match status" value="1"/>
</dbReference>
<dbReference type="Proteomes" id="UP000176939">
    <property type="component" value="Unassembled WGS sequence"/>
</dbReference>
<keyword evidence="5" id="KW-0067">ATP-binding</keyword>
<organism evidence="6 7">
    <name type="scientific">Candidatus Woesebacteria bacterium RBG_13_36_22</name>
    <dbReference type="NCBI Taxonomy" id="1802478"/>
    <lineage>
        <taxon>Bacteria</taxon>
        <taxon>Candidatus Woeseibacteriota</taxon>
    </lineage>
</organism>
<dbReference type="PANTHER" id="PTHR34273">
    <property type="entry name" value="METHYLTHIORIBOSE KINASE"/>
    <property type="match status" value="1"/>
</dbReference>
<dbReference type="GO" id="GO:0005524">
    <property type="term" value="F:ATP binding"/>
    <property type="evidence" value="ECO:0007669"/>
    <property type="project" value="UniProtKB-KW"/>
</dbReference>
<dbReference type="Gene3D" id="3.90.1200.10">
    <property type="match status" value="1"/>
</dbReference>
<evidence type="ECO:0000256" key="4">
    <source>
        <dbReference type="ARBA" id="ARBA00022777"/>
    </source>
</evidence>
<evidence type="ECO:0000313" key="6">
    <source>
        <dbReference type="EMBL" id="OGM08385.1"/>
    </source>
</evidence>
<evidence type="ECO:0000256" key="1">
    <source>
        <dbReference type="ARBA" id="ARBA00010165"/>
    </source>
</evidence>
<keyword evidence="3" id="KW-0547">Nucleotide-binding</keyword>
<evidence type="ECO:0000313" key="7">
    <source>
        <dbReference type="Proteomes" id="UP000176939"/>
    </source>
</evidence>
<comment type="similarity">
    <text evidence="1">Belongs to the methylthioribose kinase family.</text>
</comment>
<evidence type="ECO:0000256" key="5">
    <source>
        <dbReference type="ARBA" id="ARBA00022840"/>
    </source>
</evidence>
<gene>
    <name evidence="6" type="ORF">A2Z67_01525</name>
</gene>
<dbReference type="SUPFAM" id="SSF56112">
    <property type="entry name" value="Protein kinase-like (PK-like)"/>
    <property type="match status" value="1"/>
</dbReference>
<keyword evidence="2" id="KW-0808">Transferase</keyword>
<dbReference type="EMBL" id="MGFQ01000048">
    <property type="protein sequence ID" value="OGM08385.1"/>
    <property type="molecule type" value="Genomic_DNA"/>
</dbReference>
<dbReference type="AlphaFoldDB" id="A0A1F7X245"/>
<comment type="caution">
    <text evidence="6">The sequence shown here is derived from an EMBL/GenBank/DDBJ whole genome shotgun (WGS) entry which is preliminary data.</text>
</comment>
<protein>
    <recommendedName>
        <fullName evidence="8">Aminoglycoside phosphotransferase domain-containing protein</fullName>
    </recommendedName>
</protein>
<name>A0A1F7X245_9BACT</name>
<keyword evidence="4" id="KW-0418">Kinase</keyword>
<dbReference type="Gene3D" id="3.30.200.20">
    <property type="entry name" value="Phosphorylase Kinase, domain 1"/>
    <property type="match status" value="1"/>
</dbReference>
<evidence type="ECO:0000256" key="2">
    <source>
        <dbReference type="ARBA" id="ARBA00022679"/>
    </source>
</evidence>
<evidence type="ECO:0008006" key="8">
    <source>
        <dbReference type="Google" id="ProtNLM"/>
    </source>
</evidence>
<dbReference type="InterPro" id="IPR011009">
    <property type="entry name" value="Kinase-like_dom_sf"/>
</dbReference>
<reference evidence="6 7" key="1">
    <citation type="journal article" date="2016" name="Nat. Commun.">
        <title>Thousands of microbial genomes shed light on interconnected biogeochemical processes in an aquifer system.</title>
        <authorList>
            <person name="Anantharaman K."/>
            <person name="Brown C.T."/>
            <person name="Hug L.A."/>
            <person name="Sharon I."/>
            <person name="Castelle C.J."/>
            <person name="Probst A.J."/>
            <person name="Thomas B.C."/>
            <person name="Singh A."/>
            <person name="Wilkins M.J."/>
            <person name="Karaoz U."/>
            <person name="Brodie E.L."/>
            <person name="Williams K.H."/>
            <person name="Hubbard S.S."/>
            <person name="Banfield J.F."/>
        </authorList>
    </citation>
    <scope>NUCLEOTIDE SEQUENCE [LARGE SCALE GENOMIC DNA]</scope>
</reference>
<evidence type="ECO:0000256" key="3">
    <source>
        <dbReference type="ARBA" id="ARBA00022741"/>
    </source>
</evidence>
<sequence length="336" mass="38742">MTEFILSKENVLDYFKFQASPNLPFKVDINAPITFKEIDKFTNVNFLFRVFFLKRNGNDSSVILKHSQNYVKVKPEIHNDVQRNHTEAKALKRCSEIWGKGVVPEVYYHDDKHNVNVLQDFGENCLVLADEFDKGKVHPEICKILGKRLAVLHSKTLGKNEILRKTHTIESVFREYFLNFKMAGSMKVEKKETLKLVNEGNTAKGALLWGDPVTKNILISMKGVHFVDFEGAFLWDPAFDLGHMVAHWVLVYLEKDDLKSQVEISVNIIREEYKKEMLKRIGKKEIEGILQRGNNYIGATLLHRMVGMSRFKIPKKKAEKVLQTGVELLRSEGSYL</sequence>
<proteinExistence type="inferred from homology"/>